<dbReference type="RefSeq" id="WP_274351695.1">
    <property type="nucleotide sequence ID" value="NZ_JAQZSM010000005.1"/>
</dbReference>
<organism evidence="1 2">
    <name type="scientific">Roseinatronobacter alkalisoli</name>
    <dbReference type="NCBI Taxonomy" id="3028235"/>
    <lineage>
        <taxon>Bacteria</taxon>
        <taxon>Pseudomonadati</taxon>
        <taxon>Pseudomonadota</taxon>
        <taxon>Alphaproteobacteria</taxon>
        <taxon>Rhodobacterales</taxon>
        <taxon>Paracoccaceae</taxon>
        <taxon>Roseinatronobacter</taxon>
    </lineage>
</organism>
<accession>A0ABT5T7B6</accession>
<keyword evidence="2" id="KW-1185">Reference proteome</keyword>
<dbReference type="EMBL" id="JAQZSM010000005">
    <property type="protein sequence ID" value="MDD7971008.1"/>
    <property type="molecule type" value="Genomic_DNA"/>
</dbReference>
<sequence length="57" mass="6078">MGNQDNLASQIMTCVVILMRVSGAVKFLKARDKGAARRAIGLAVPRLAYFVGLSSVL</sequence>
<name>A0ABT5T7B6_9RHOB</name>
<comment type="caution">
    <text evidence="1">The sequence shown here is derived from an EMBL/GenBank/DDBJ whole genome shotgun (WGS) entry which is preliminary data.</text>
</comment>
<dbReference type="Proteomes" id="UP001431784">
    <property type="component" value="Unassembled WGS sequence"/>
</dbReference>
<gene>
    <name evidence="1" type="ORF">PUT78_07845</name>
</gene>
<protein>
    <submittedName>
        <fullName evidence="1">Uncharacterized protein</fullName>
    </submittedName>
</protein>
<evidence type="ECO:0000313" key="1">
    <source>
        <dbReference type="EMBL" id="MDD7971008.1"/>
    </source>
</evidence>
<proteinExistence type="predicted"/>
<evidence type="ECO:0000313" key="2">
    <source>
        <dbReference type="Proteomes" id="UP001431784"/>
    </source>
</evidence>
<reference evidence="1" key="1">
    <citation type="submission" date="2023-02" db="EMBL/GenBank/DDBJ databases">
        <title>Description of Roseinatronobacter alkalisoli sp. nov., an alkaliphilic bacerium isolated from soda soil.</title>
        <authorList>
            <person name="Wei W."/>
        </authorList>
    </citation>
    <scope>NUCLEOTIDE SEQUENCE</scope>
    <source>
        <strain evidence="1">HJB301</strain>
    </source>
</reference>